<name>Q5V2U7_HALMA</name>
<gene>
    <name evidence="7" type="primary">rbnBN1</name>
    <name evidence="7" type="ordered locus">rrnAC1210</name>
    <name evidence="8" type="ORF">E6P14_08555</name>
</gene>
<evidence type="ECO:0000256" key="5">
    <source>
        <dbReference type="ARBA" id="ARBA00023136"/>
    </source>
</evidence>
<feature type="transmembrane region" description="Helical" evidence="6">
    <location>
        <begin position="224"/>
        <end position="248"/>
    </location>
</feature>
<evidence type="ECO:0000313" key="10">
    <source>
        <dbReference type="Proteomes" id="UP000298722"/>
    </source>
</evidence>
<feature type="transmembrane region" description="Helical" evidence="6">
    <location>
        <begin position="132"/>
        <end position="152"/>
    </location>
</feature>
<evidence type="ECO:0000256" key="3">
    <source>
        <dbReference type="ARBA" id="ARBA00022692"/>
    </source>
</evidence>
<organism evidence="7 9">
    <name type="scientific">Haloarcula marismortui (strain ATCC 43049 / DSM 3752 / JCM 8966 / VKM B-1809)</name>
    <name type="common">Halobacterium marismortui</name>
    <dbReference type="NCBI Taxonomy" id="272569"/>
    <lineage>
        <taxon>Archaea</taxon>
        <taxon>Methanobacteriati</taxon>
        <taxon>Methanobacteriota</taxon>
        <taxon>Stenosarchaea group</taxon>
        <taxon>Halobacteria</taxon>
        <taxon>Halobacteriales</taxon>
        <taxon>Haloarculaceae</taxon>
        <taxon>Haloarcula</taxon>
    </lineage>
</organism>
<dbReference type="Pfam" id="PF03631">
    <property type="entry name" value="Virul_fac_BrkB"/>
    <property type="match status" value="1"/>
</dbReference>
<dbReference type="PaxDb" id="272569-rrnAC1210"/>
<comment type="subcellular location">
    <subcellularLocation>
        <location evidence="1">Cell membrane</location>
        <topology evidence="1">Multi-pass membrane protein</topology>
    </subcellularLocation>
</comment>
<proteinExistence type="predicted"/>
<feature type="transmembrane region" description="Helical" evidence="6">
    <location>
        <begin position="194"/>
        <end position="212"/>
    </location>
</feature>
<evidence type="ECO:0000313" key="8">
    <source>
        <dbReference type="EMBL" id="QCP90911.1"/>
    </source>
</evidence>
<keyword evidence="5 6" id="KW-0472">Membrane</keyword>
<dbReference type="RefSeq" id="WP_011223501.1">
    <property type="nucleotide sequence ID" value="NC_006396.1"/>
</dbReference>
<feature type="transmembrane region" description="Helical" evidence="6">
    <location>
        <begin position="158"/>
        <end position="182"/>
    </location>
</feature>
<dbReference type="eggNOG" id="arCOG07870">
    <property type="taxonomic scope" value="Archaea"/>
</dbReference>
<dbReference type="HOGENOM" id="CLU_045539_1_0_2"/>
<evidence type="ECO:0000313" key="9">
    <source>
        <dbReference type="Proteomes" id="UP000001169"/>
    </source>
</evidence>
<reference evidence="7 9" key="1">
    <citation type="journal article" date="2004" name="Genome Res.">
        <title>Genome sequence of Haloarcula marismortui: a halophilic archaeon from the Dead Sea.</title>
        <authorList>
            <person name="Baliga N.S."/>
            <person name="Bonneau R."/>
            <person name="Facciotti M.T."/>
            <person name="Pan M."/>
            <person name="Glusman G."/>
            <person name="Deutsch E.W."/>
            <person name="Shannon P."/>
            <person name="Chiu Y."/>
            <person name="Weng R.S."/>
            <person name="Gan R.R."/>
            <person name="Hung P."/>
            <person name="Date S.V."/>
            <person name="Marcotte E."/>
            <person name="Hood L."/>
            <person name="Ng W.V."/>
        </authorList>
    </citation>
    <scope>NUCLEOTIDE SEQUENCE [LARGE SCALE GENOMIC DNA]</scope>
    <source>
        <strain evidence="7">ATCC 43049</strain>
        <strain evidence="9">ATCC 43049 / DSM 3752 / JCM 8966 / VKM B-1809</strain>
    </source>
</reference>
<evidence type="ECO:0000256" key="6">
    <source>
        <dbReference type="SAM" id="Phobius"/>
    </source>
</evidence>
<dbReference type="KEGG" id="hma:rrnAC1210"/>
<evidence type="ECO:0000256" key="4">
    <source>
        <dbReference type="ARBA" id="ARBA00022989"/>
    </source>
</evidence>
<dbReference type="EnsemblBacteria" id="AAV46155">
    <property type="protein sequence ID" value="AAV46155"/>
    <property type="gene ID" value="rrnAC1210"/>
</dbReference>
<dbReference type="GeneID" id="40152200"/>
<protein>
    <submittedName>
        <fullName evidence="7">Ribonuclease BN-like</fullName>
    </submittedName>
    <submittedName>
        <fullName evidence="8">YihY family inner membrane protein</fullName>
    </submittedName>
</protein>
<keyword evidence="3 6" id="KW-0812">Transmembrane</keyword>
<sequence length="345" mass="36940">MRFSRARTEEVLRALVHEIRAERLTFMAGSIAYHAFLSILPLLLLVLTFVQRTENVTLRASIVGIMEAVLTTQASGIIQQGLTEADASVSALGVGFLLWGSLRIFRGLDTAFSDIYETGASNTFLDQLGDGLVLLVTVAVAILSASALGSVLPETGSGPLWTVASGLVRAAGLFVVFYPMYYIFPDTDVSPLEAVPGVAFAAIGLTVAQVLFTAFKSGSTGGNIIASILVLLSWLYIIGLVILLGAAINAVLSNRSADVDIDPVVGEHSQQNTIRTTTMSREALLAELETLADRFQQGQGTITVEIADERTDIDCPETATVDRSSDVFGLDQSVALTLRWWPNEK</sequence>
<keyword evidence="4 6" id="KW-1133">Transmembrane helix</keyword>
<keyword evidence="2" id="KW-1003">Cell membrane</keyword>
<dbReference type="Proteomes" id="UP000298722">
    <property type="component" value="Chromosome"/>
</dbReference>
<dbReference type="PANTHER" id="PTHR30213:SF0">
    <property type="entry name" value="UPF0761 MEMBRANE PROTEIN YIHY"/>
    <property type="match status" value="1"/>
</dbReference>
<dbReference type="AlphaFoldDB" id="Q5V2U7"/>
<evidence type="ECO:0000256" key="2">
    <source>
        <dbReference type="ARBA" id="ARBA00022475"/>
    </source>
</evidence>
<dbReference type="EMBL" id="AY596297">
    <property type="protein sequence ID" value="AAV46155.1"/>
    <property type="molecule type" value="Genomic_DNA"/>
</dbReference>
<evidence type="ECO:0000313" key="7">
    <source>
        <dbReference type="EMBL" id="AAV46155.1"/>
    </source>
</evidence>
<dbReference type="EMBL" id="CP039138">
    <property type="protein sequence ID" value="QCP90911.1"/>
    <property type="molecule type" value="Genomic_DNA"/>
</dbReference>
<accession>Q5V2U7</accession>
<dbReference type="STRING" id="272569.rrnAC1210"/>
<dbReference type="Proteomes" id="UP000001169">
    <property type="component" value="Chromosome I"/>
</dbReference>
<feature type="transmembrane region" description="Helical" evidence="6">
    <location>
        <begin position="31"/>
        <end position="50"/>
    </location>
</feature>
<dbReference type="InterPro" id="IPR017039">
    <property type="entry name" value="Virul_fac_BrkB"/>
</dbReference>
<evidence type="ECO:0000256" key="1">
    <source>
        <dbReference type="ARBA" id="ARBA00004651"/>
    </source>
</evidence>
<keyword evidence="9" id="KW-1185">Reference proteome</keyword>
<dbReference type="PANTHER" id="PTHR30213">
    <property type="entry name" value="INNER MEMBRANE PROTEIN YHJD"/>
    <property type="match status" value="1"/>
</dbReference>
<dbReference type="GO" id="GO:0005886">
    <property type="term" value="C:plasma membrane"/>
    <property type="evidence" value="ECO:0007669"/>
    <property type="project" value="UniProtKB-SubCell"/>
</dbReference>
<dbReference type="PATRIC" id="fig|272569.17.peg.1922"/>
<dbReference type="NCBIfam" id="TIGR00765">
    <property type="entry name" value="yihY_not_rbn"/>
    <property type="match status" value="1"/>
</dbReference>
<reference evidence="8 10" key="2">
    <citation type="submission" date="2019-04" db="EMBL/GenBank/DDBJ databases">
        <title>Methylomes of two halophilic Archaea, Haloarcula marismortui and Haloferax mediterranei.</title>
        <authorList>
            <person name="DasSarma S."/>
            <person name="DasSarma P."/>
            <person name="DasSarma S."/>
            <person name="Fomenkov A."/>
            <person name="Vincze T."/>
            <person name="Anton B.P."/>
            <person name="Roberts R.J."/>
        </authorList>
    </citation>
    <scope>NUCLEOTIDE SEQUENCE [LARGE SCALE GENOMIC DNA]</scope>
    <source>
        <strain evidence="8 10">ATCC 43049</strain>
    </source>
</reference>